<dbReference type="SMART" id="SM00862">
    <property type="entry name" value="Trans_reg_C"/>
    <property type="match status" value="1"/>
</dbReference>
<evidence type="ECO:0000256" key="5">
    <source>
        <dbReference type="ARBA" id="ARBA00023163"/>
    </source>
</evidence>
<evidence type="ECO:0000256" key="6">
    <source>
        <dbReference type="PROSITE-ProRule" id="PRU00169"/>
    </source>
</evidence>
<proteinExistence type="predicted"/>
<dbReference type="GO" id="GO:0000976">
    <property type="term" value="F:transcription cis-regulatory region binding"/>
    <property type="evidence" value="ECO:0007669"/>
    <property type="project" value="TreeGrafter"/>
</dbReference>
<dbReference type="AlphaFoldDB" id="A0AA38XJS7"/>
<feature type="domain" description="Response regulatory" evidence="9">
    <location>
        <begin position="147"/>
        <end position="262"/>
    </location>
</feature>
<evidence type="ECO:0008006" key="12">
    <source>
        <dbReference type="Google" id="ProtNLM"/>
    </source>
</evidence>
<keyword evidence="4 7" id="KW-0238">DNA-binding</keyword>
<evidence type="ECO:0000259" key="9">
    <source>
        <dbReference type="PROSITE" id="PS50110"/>
    </source>
</evidence>
<keyword evidence="5" id="KW-0804">Transcription</keyword>
<feature type="chain" id="PRO_5041380341" description="OmpR-like protein" evidence="8">
    <location>
        <begin position="20"/>
        <end position="370"/>
    </location>
</feature>
<keyword evidence="3" id="KW-0805">Transcription regulation</keyword>
<evidence type="ECO:0000256" key="7">
    <source>
        <dbReference type="PROSITE-ProRule" id="PRU01091"/>
    </source>
</evidence>
<dbReference type="InterPro" id="IPR001867">
    <property type="entry name" value="OmpR/PhoB-type_DNA-bd"/>
</dbReference>
<keyword evidence="8" id="KW-0732">Signal</keyword>
<dbReference type="PROSITE" id="PS50110">
    <property type="entry name" value="RESPONSE_REGULATORY"/>
    <property type="match status" value="1"/>
</dbReference>
<dbReference type="PANTHER" id="PTHR48111:SF22">
    <property type="entry name" value="REGULATOR OF RPOS"/>
    <property type="match status" value="1"/>
</dbReference>
<evidence type="ECO:0000259" key="10">
    <source>
        <dbReference type="PROSITE" id="PS51755"/>
    </source>
</evidence>
<name>A0AA38XJS7_9EURO</name>
<evidence type="ECO:0000256" key="8">
    <source>
        <dbReference type="SAM" id="SignalP"/>
    </source>
</evidence>
<feature type="DNA-binding region" description="OmpR/PhoB-type" evidence="7">
    <location>
        <begin position="270"/>
        <end position="367"/>
    </location>
</feature>
<dbReference type="GO" id="GO:0000156">
    <property type="term" value="F:phosphorelay response regulator activity"/>
    <property type="evidence" value="ECO:0007669"/>
    <property type="project" value="TreeGrafter"/>
</dbReference>
<dbReference type="GO" id="GO:0006355">
    <property type="term" value="P:regulation of DNA-templated transcription"/>
    <property type="evidence" value="ECO:0007669"/>
    <property type="project" value="InterPro"/>
</dbReference>
<dbReference type="FunFam" id="1.10.10.10:FF:000058">
    <property type="entry name" value="DNA-binding response OmpR family regulator"/>
    <property type="match status" value="1"/>
</dbReference>
<evidence type="ECO:0000256" key="4">
    <source>
        <dbReference type="ARBA" id="ARBA00023125"/>
    </source>
</evidence>
<dbReference type="SMART" id="SM00448">
    <property type="entry name" value="REC"/>
    <property type="match status" value="1"/>
</dbReference>
<dbReference type="InterPro" id="IPR001789">
    <property type="entry name" value="Sig_transdc_resp-reg_receiver"/>
</dbReference>
<organism evidence="11">
    <name type="scientific">Knufia peltigerae</name>
    <dbReference type="NCBI Taxonomy" id="1002370"/>
    <lineage>
        <taxon>Eukaryota</taxon>
        <taxon>Fungi</taxon>
        <taxon>Dikarya</taxon>
        <taxon>Ascomycota</taxon>
        <taxon>Pezizomycotina</taxon>
        <taxon>Eurotiomycetes</taxon>
        <taxon>Chaetothyriomycetidae</taxon>
        <taxon>Chaetothyriales</taxon>
        <taxon>Trichomeriaceae</taxon>
        <taxon>Knufia</taxon>
    </lineage>
</organism>
<dbReference type="InterPro" id="IPR036388">
    <property type="entry name" value="WH-like_DNA-bd_sf"/>
</dbReference>
<dbReference type="SUPFAM" id="SSF52172">
    <property type="entry name" value="CheY-like"/>
    <property type="match status" value="1"/>
</dbReference>
<dbReference type="Gene3D" id="3.40.50.2300">
    <property type="match status" value="1"/>
</dbReference>
<dbReference type="PROSITE" id="PS51755">
    <property type="entry name" value="OMPR_PHOB"/>
    <property type="match status" value="1"/>
</dbReference>
<dbReference type="Gene3D" id="1.10.10.10">
    <property type="entry name" value="Winged helix-like DNA-binding domain superfamily/Winged helix DNA-binding domain"/>
    <property type="match status" value="1"/>
</dbReference>
<dbReference type="PANTHER" id="PTHR48111">
    <property type="entry name" value="REGULATOR OF RPOS"/>
    <property type="match status" value="1"/>
</dbReference>
<reference evidence="11" key="1">
    <citation type="submission" date="2022-10" db="EMBL/GenBank/DDBJ databases">
        <title>Culturing micro-colonial fungi from biological soil crusts in the Mojave desert and describing Neophaeococcomyces mojavensis, and introducing the new genera and species Taxawa tesnikishii.</title>
        <authorList>
            <person name="Kurbessoian T."/>
            <person name="Stajich J.E."/>
        </authorList>
    </citation>
    <scope>NUCLEOTIDE SEQUENCE</scope>
    <source>
        <strain evidence="11">TK_35</strain>
    </source>
</reference>
<feature type="domain" description="OmpR/PhoB-type" evidence="10">
    <location>
        <begin position="270"/>
        <end position="367"/>
    </location>
</feature>
<accession>A0AA38XJS7</accession>
<keyword evidence="2" id="KW-0902">Two-component regulatory system</keyword>
<dbReference type="GO" id="GO:0005829">
    <property type="term" value="C:cytosol"/>
    <property type="evidence" value="ECO:0007669"/>
    <property type="project" value="TreeGrafter"/>
</dbReference>
<dbReference type="Pfam" id="PF00486">
    <property type="entry name" value="Trans_reg_C"/>
    <property type="match status" value="1"/>
</dbReference>
<feature type="signal peptide" evidence="8">
    <location>
        <begin position="1"/>
        <end position="19"/>
    </location>
</feature>
<sequence>MKHPVISAVLVSALALVAASAGAKSAEEVFLPGKPLLQQVERIEIELNDGETYSELRQEERGKVRETLVRIRAAAEQYPTKDAMPESVRTEVFNDQQVVNTVLTQAREDSRLICRREKTIGSNMSSTQCMTVAERARQKDKAQRDMGQAQRVDNSDIAANLGDYLEDRGHTVDFAADGVTGLHLAVVHEFDAIVLDLNLPGMDGIEVCRKLRNEARKQTPVLMLTARDSLDNKLAGFDSGADDYLIKPFALQEVEVRLNALSRRGKGVQTRVLETGDLEYNLDTLEVRRQGKLLQLNPTALKILQALMEAAPAVVTRQELETRVWGEELPDSDSLRVHIHGLRAVVDKPFEVPMIQTRHGIGYRIATPEA</sequence>
<keyword evidence="1 6" id="KW-0597">Phosphoprotein</keyword>
<evidence type="ECO:0000256" key="3">
    <source>
        <dbReference type="ARBA" id="ARBA00023015"/>
    </source>
</evidence>
<comment type="caution">
    <text evidence="11">The sequence shown here is derived from an EMBL/GenBank/DDBJ whole genome shotgun (WGS) entry which is preliminary data.</text>
</comment>
<dbReference type="Gene3D" id="6.10.250.690">
    <property type="match status" value="1"/>
</dbReference>
<evidence type="ECO:0000313" key="11">
    <source>
        <dbReference type="EMBL" id="KAJ9614791.1"/>
    </source>
</evidence>
<dbReference type="GO" id="GO:0032993">
    <property type="term" value="C:protein-DNA complex"/>
    <property type="evidence" value="ECO:0007669"/>
    <property type="project" value="TreeGrafter"/>
</dbReference>
<dbReference type="CDD" id="cd00383">
    <property type="entry name" value="trans_reg_C"/>
    <property type="match status" value="1"/>
</dbReference>
<evidence type="ECO:0000256" key="2">
    <source>
        <dbReference type="ARBA" id="ARBA00023012"/>
    </source>
</evidence>
<dbReference type="InterPro" id="IPR011006">
    <property type="entry name" value="CheY-like_superfamily"/>
</dbReference>
<feature type="modified residue" description="4-aspartylphosphate" evidence="6">
    <location>
        <position position="196"/>
    </location>
</feature>
<protein>
    <recommendedName>
        <fullName evidence="12">OmpR-like protein</fullName>
    </recommendedName>
</protein>
<dbReference type="InterPro" id="IPR039420">
    <property type="entry name" value="WalR-like"/>
</dbReference>
<dbReference type="Pfam" id="PF00072">
    <property type="entry name" value="Response_reg"/>
    <property type="match status" value="1"/>
</dbReference>
<dbReference type="EMBL" id="JAPDRN010000184">
    <property type="protein sequence ID" value="KAJ9614791.1"/>
    <property type="molecule type" value="Genomic_DNA"/>
</dbReference>
<evidence type="ECO:0000256" key="1">
    <source>
        <dbReference type="ARBA" id="ARBA00022553"/>
    </source>
</evidence>
<gene>
    <name evidence="11" type="ORF">H2204_014433</name>
</gene>